<dbReference type="InterPro" id="IPR024787">
    <property type="entry name" value="EcsC"/>
</dbReference>
<dbReference type="PANTHER" id="PTHR41260:SF1">
    <property type="entry name" value="PROTEIN ECSC"/>
    <property type="match status" value="1"/>
</dbReference>
<protein>
    <submittedName>
        <fullName evidence="2">EcsC family protein</fullName>
    </submittedName>
</protein>
<dbReference type="PANTHER" id="PTHR41260">
    <property type="entry name" value="PROTEIN ECSC"/>
    <property type="match status" value="1"/>
</dbReference>
<evidence type="ECO:0000313" key="3">
    <source>
        <dbReference type="Proteomes" id="UP000256900"/>
    </source>
</evidence>
<dbReference type="OrthoDB" id="1238772at2"/>
<dbReference type="RefSeq" id="WP_115836518.1">
    <property type="nucleotide sequence ID" value="NZ_CP025086.1"/>
</dbReference>
<comment type="caution">
    <text evidence="2">The sequence shown here is derived from an EMBL/GenBank/DDBJ whole genome shotgun (WGS) entry which is preliminary data.</text>
</comment>
<feature type="region of interest" description="Disordered" evidence="1">
    <location>
        <begin position="1"/>
        <end position="20"/>
    </location>
</feature>
<evidence type="ECO:0000313" key="2">
    <source>
        <dbReference type="EMBL" id="REF85920.1"/>
    </source>
</evidence>
<reference evidence="2 3" key="1">
    <citation type="submission" date="2018-08" db="EMBL/GenBank/DDBJ databases">
        <title>Genomic Encyclopedia of Type Strains, Phase IV (KMG-IV): sequencing the most valuable type-strain genomes for metagenomic binning, comparative biology and taxonomic classification.</title>
        <authorList>
            <person name="Goeker M."/>
        </authorList>
    </citation>
    <scope>NUCLEOTIDE SEQUENCE [LARGE SCALE GENOMIC DNA]</scope>
    <source>
        <strain evidence="2 3">BW863</strain>
    </source>
</reference>
<accession>A0A3D9YTI0</accession>
<organism evidence="2 3">
    <name type="scientific">Methylovirgula ligni</name>
    <dbReference type="NCBI Taxonomy" id="569860"/>
    <lineage>
        <taxon>Bacteria</taxon>
        <taxon>Pseudomonadati</taxon>
        <taxon>Pseudomonadota</taxon>
        <taxon>Alphaproteobacteria</taxon>
        <taxon>Hyphomicrobiales</taxon>
        <taxon>Beijerinckiaceae</taxon>
        <taxon>Methylovirgula</taxon>
    </lineage>
</organism>
<dbReference type="AlphaFoldDB" id="A0A3D9YTI0"/>
<evidence type="ECO:0000256" key="1">
    <source>
        <dbReference type="SAM" id="MobiDB-lite"/>
    </source>
</evidence>
<sequence length="287" mass="30409">MSLSEHPRDPAANPLPPVIVTGSLSPEDAAALARAVDQLEHKSFAVRIANAFGSEIERFGRMLPHNVTTIVDRAVEGAIRTAFTATLRTLRPSALTDQRGLHKAAVTLSGTLGGAFGIATLPVELPFSIMVMLRSIAAIARASGEDLSQPEAALACLQVFALGAARDDQLAMESSYFSVRSILAKSVSEAARFVINRGVTDEGAPVVARLIGQIAARFGVVVSDKLAAQAVPLIGAAGGGAINFAFIDHFQSVAQGHFTVRRLERIYGQTLVRAEYDRLLAQKNAKN</sequence>
<dbReference type="Pfam" id="PF12787">
    <property type="entry name" value="EcsC"/>
    <property type="match status" value="1"/>
</dbReference>
<keyword evidence="3" id="KW-1185">Reference proteome</keyword>
<dbReference type="Proteomes" id="UP000256900">
    <property type="component" value="Unassembled WGS sequence"/>
</dbReference>
<dbReference type="EMBL" id="QUMO01000003">
    <property type="protein sequence ID" value="REF85920.1"/>
    <property type="molecule type" value="Genomic_DNA"/>
</dbReference>
<name>A0A3D9YTI0_9HYPH</name>
<proteinExistence type="predicted"/>
<gene>
    <name evidence="2" type="ORF">DES32_1960</name>
</gene>